<gene>
    <name evidence="2" type="ORF">MKK02DRAFT_31716</name>
</gene>
<dbReference type="Proteomes" id="UP001164286">
    <property type="component" value="Unassembled WGS sequence"/>
</dbReference>
<dbReference type="EMBL" id="JAKWFO010000003">
    <property type="protein sequence ID" value="KAI9638240.1"/>
    <property type="molecule type" value="Genomic_DNA"/>
</dbReference>
<feature type="compositionally biased region" description="Low complexity" evidence="1">
    <location>
        <begin position="1122"/>
        <end position="1131"/>
    </location>
</feature>
<protein>
    <submittedName>
        <fullName evidence="2">Uncharacterized protein</fullName>
    </submittedName>
</protein>
<comment type="caution">
    <text evidence="2">The sequence shown here is derived from an EMBL/GenBank/DDBJ whole genome shotgun (WGS) entry which is preliminary data.</text>
</comment>
<dbReference type="AlphaFoldDB" id="A0AA38HDP2"/>
<feature type="region of interest" description="Disordered" evidence="1">
    <location>
        <begin position="500"/>
        <end position="572"/>
    </location>
</feature>
<organism evidence="2 3">
    <name type="scientific">Dioszegia hungarica</name>
    <dbReference type="NCBI Taxonomy" id="4972"/>
    <lineage>
        <taxon>Eukaryota</taxon>
        <taxon>Fungi</taxon>
        <taxon>Dikarya</taxon>
        <taxon>Basidiomycota</taxon>
        <taxon>Agaricomycotina</taxon>
        <taxon>Tremellomycetes</taxon>
        <taxon>Tremellales</taxon>
        <taxon>Bulleribasidiaceae</taxon>
        <taxon>Dioszegia</taxon>
    </lineage>
</organism>
<feature type="region of interest" description="Disordered" evidence="1">
    <location>
        <begin position="1101"/>
        <end position="1131"/>
    </location>
</feature>
<feature type="compositionally biased region" description="Polar residues" evidence="1">
    <location>
        <begin position="455"/>
        <end position="474"/>
    </location>
</feature>
<accession>A0AA38HDP2</accession>
<sequence length="1192" mass="127440">MGLSSWFTSSSADSRPSPASTGADESPRSSSSPSDPRRDTSTGPPYTRSVAREPLSDLSEHMIFRRSGSSGTEPAGTGSRKTEAGQELEALRKAAAVAEVVDGLHSNNFVESESDTPLQSLNALLEAAYTHSSSKTSFIPPPYIVDEPPRQRFESVLPPALVDFAARYPLTTIASLGALGTGVLLGSGLLTARLIRGASRARALPHGLDARLDDLERRLVDHIRVASIKNQTGLDALFKAVDKGKAAQKGMAETALKGKAAQMAMCASALIAPAMDEARLGQVVRQALEDVLSAKGWSLPSKDRPEAEEVMGKRNIRTLNSSMDRLHTLTASVLDELKLLRAAQATTPVSTALKAKEEGIMSLKEVAEMVKRVQEASSTARSDIDVRDPVNGVSDVNEAELAEADAVNRAICVYDLPGKEKAGAVVAEEVGKAVKTKKKKKAKAAAGVAAAETGNEQSLQSADPSPESVDSASSVDPALPDRPLKGEAIDHAVASFISAQTPQTEASQPEAEPADLPNQTPIPPQGDTPVPRKAKARKATPLPPSEPIAERESKAEEPAEQTPASSSQPLGIDETGAWSFRIVGSYHDGAGRDWQELNIVLQRERDVVDEIQMGRWGPEYFLAKAVSSQSLQAFVLFTAEVDVIRLDDGIWRCERSGAGSSSRCKRDQTRRDHLDCLPSVNRCLHPCHLSPPLLFQNDRLISSFGPQSAHTMTLEVPPRLPGRQISGGGGGNFETFAPLFQTHHRAFSLAVATMPLSPMDQLLHPTRLPLPSPTPIRPHPFSAHDPLVPGGTARLLHWRKGILECDCMSAQGFRHFIPSSESCPWPSDAMDTHSTTVTSASVGQKNSGKHWPSPSVALVGLGLGLALGAGLVLAVKRRHITPAALFDARRTIMGLSRVGHAAAVVASVGRKKLFGGRLLRSQGTRSVSEHLQGLSILSVLQPMFWALVPSFLYRKPVLQRKPASPASPPVQTLQEITDDLFPALASRAPFPDYTNTHIFLSNRVIPSPSPESPLPDRIPSTFPLLPISYDPLLHPLLHLDPPIPSSAPLLHGPSSTQPPPPIHPSLSGHPSTAAPAQSAHRIISYDDYFVYLDAQPTPSIIPAKPASAPPIMDPPGSPPGPAAEGTPAGRFSSRLSRALSAQGRRANRSRSMGAMRTGEGLRIVKPRENTGRAERPWALPGIFRRNIGLGAK</sequence>
<feature type="compositionally biased region" description="Basic and acidic residues" evidence="1">
    <location>
        <begin position="50"/>
        <end position="63"/>
    </location>
</feature>
<name>A0AA38HDP2_9TREE</name>
<dbReference type="GeneID" id="77727569"/>
<feature type="compositionally biased region" description="Pro residues" evidence="1">
    <location>
        <begin position="1107"/>
        <end position="1121"/>
    </location>
</feature>
<reference evidence="2" key="1">
    <citation type="journal article" date="2022" name="G3 (Bethesda)">
        <title>High quality genome of the basidiomycete yeast Dioszegia hungarica PDD-24b-2 isolated from cloud water.</title>
        <authorList>
            <person name="Jarrige D."/>
            <person name="Haridas S."/>
            <person name="Bleykasten-Grosshans C."/>
            <person name="Joly M."/>
            <person name="Nadalig T."/>
            <person name="Sancelme M."/>
            <person name="Vuilleumier S."/>
            <person name="Grigoriev I.V."/>
            <person name="Amato P."/>
            <person name="Bringel F."/>
        </authorList>
    </citation>
    <scope>NUCLEOTIDE SEQUENCE</scope>
    <source>
        <strain evidence="2">PDD-24b-2</strain>
    </source>
</reference>
<feature type="region of interest" description="Disordered" evidence="1">
    <location>
        <begin position="1"/>
        <end position="85"/>
    </location>
</feature>
<feature type="compositionally biased region" description="Basic and acidic residues" evidence="1">
    <location>
        <begin position="548"/>
        <end position="557"/>
    </location>
</feature>
<evidence type="ECO:0000313" key="3">
    <source>
        <dbReference type="Proteomes" id="UP001164286"/>
    </source>
</evidence>
<feature type="compositionally biased region" description="Low complexity" evidence="1">
    <location>
        <begin position="9"/>
        <end position="20"/>
    </location>
</feature>
<evidence type="ECO:0000256" key="1">
    <source>
        <dbReference type="SAM" id="MobiDB-lite"/>
    </source>
</evidence>
<proteinExistence type="predicted"/>
<feature type="region of interest" description="Disordered" evidence="1">
    <location>
        <begin position="1047"/>
        <end position="1077"/>
    </location>
</feature>
<dbReference type="RefSeq" id="XP_052948017.1">
    <property type="nucleotide sequence ID" value="XM_053088364.1"/>
</dbReference>
<feature type="region of interest" description="Disordered" evidence="1">
    <location>
        <begin position="449"/>
        <end position="483"/>
    </location>
</feature>
<evidence type="ECO:0000313" key="2">
    <source>
        <dbReference type="EMBL" id="KAI9638240.1"/>
    </source>
</evidence>
<keyword evidence="3" id="KW-1185">Reference proteome</keyword>